<dbReference type="AlphaFoldDB" id="A0A9Q6EI94"/>
<dbReference type="Pfam" id="PF01522">
    <property type="entry name" value="Polysacc_deac_1"/>
    <property type="match status" value="1"/>
</dbReference>
<dbReference type="SUPFAM" id="SSF88713">
    <property type="entry name" value="Glycoside hydrolase/deacetylase"/>
    <property type="match status" value="1"/>
</dbReference>
<dbReference type="GO" id="GO:0016810">
    <property type="term" value="F:hydrolase activity, acting on carbon-nitrogen (but not peptide) bonds"/>
    <property type="evidence" value="ECO:0007669"/>
    <property type="project" value="InterPro"/>
</dbReference>
<dbReference type="GO" id="GO:0005975">
    <property type="term" value="P:carbohydrate metabolic process"/>
    <property type="evidence" value="ECO:0007669"/>
    <property type="project" value="InterPro"/>
</dbReference>
<dbReference type="PROSITE" id="PS51677">
    <property type="entry name" value="NODB"/>
    <property type="match status" value="1"/>
</dbReference>
<organism evidence="3 4">
    <name type="scientific">Nostoc linckia z8</name>
    <dbReference type="NCBI Taxonomy" id="1628746"/>
    <lineage>
        <taxon>Bacteria</taxon>
        <taxon>Bacillati</taxon>
        <taxon>Cyanobacteriota</taxon>
        <taxon>Cyanophyceae</taxon>
        <taxon>Nostocales</taxon>
        <taxon>Nostocaceae</taxon>
        <taxon>Nostoc</taxon>
    </lineage>
</organism>
<dbReference type="Proteomes" id="UP000222310">
    <property type="component" value="Unassembled WGS sequence"/>
</dbReference>
<keyword evidence="1" id="KW-0472">Membrane</keyword>
<evidence type="ECO:0000256" key="1">
    <source>
        <dbReference type="SAM" id="Phobius"/>
    </source>
</evidence>
<keyword evidence="1" id="KW-0812">Transmembrane</keyword>
<reference evidence="3 4" key="1">
    <citation type="submission" date="2015-02" db="EMBL/GenBank/DDBJ databases">
        <title>Nostoc linckia genome annotation.</title>
        <authorList>
            <person name="Zhou Z."/>
        </authorList>
    </citation>
    <scope>NUCLEOTIDE SEQUENCE [LARGE SCALE GENOMIC DNA]</scope>
    <source>
        <strain evidence="4">z8</strain>
    </source>
</reference>
<feature type="transmembrane region" description="Helical" evidence="1">
    <location>
        <begin position="6"/>
        <end position="29"/>
    </location>
</feature>
<dbReference type="GeneID" id="57092639"/>
<feature type="domain" description="NodB homology" evidence="2">
    <location>
        <begin position="54"/>
        <end position="232"/>
    </location>
</feature>
<dbReference type="Gene3D" id="3.20.20.370">
    <property type="entry name" value="Glycoside hydrolase/deacetylase"/>
    <property type="match status" value="1"/>
</dbReference>
<evidence type="ECO:0000313" key="4">
    <source>
        <dbReference type="Proteomes" id="UP000222310"/>
    </source>
</evidence>
<dbReference type="CDD" id="cd10958">
    <property type="entry name" value="CE4_NodB_like_2"/>
    <property type="match status" value="1"/>
</dbReference>
<dbReference type="InterPro" id="IPR011330">
    <property type="entry name" value="Glyco_hydro/deAcase_b/a-brl"/>
</dbReference>
<name>A0A9Q6EI94_NOSLI</name>
<dbReference type="InterPro" id="IPR050248">
    <property type="entry name" value="Polysacc_deacetylase_ArnD"/>
</dbReference>
<gene>
    <name evidence="3" type="ORF">VF08_29775</name>
</gene>
<dbReference type="InterPro" id="IPR002509">
    <property type="entry name" value="NODB_dom"/>
</dbReference>
<keyword evidence="1" id="KW-1133">Transmembrane helix</keyword>
<proteinExistence type="predicted"/>
<accession>A0A9Q6EI94</accession>
<protein>
    <submittedName>
        <fullName evidence="3">Peptidoglycan N-acetylglucosamine deacetylase</fullName>
    </submittedName>
</protein>
<evidence type="ECO:0000313" key="3">
    <source>
        <dbReference type="EMBL" id="PHJ96770.1"/>
    </source>
</evidence>
<evidence type="ECO:0000259" key="2">
    <source>
        <dbReference type="PROSITE" id="PS51677"/>
    </source>
</evidence>
<dbReference type="RefSeq" id="WP_099066469.1">
    <property type="nucleotide sequence ID" value="NZ_LAHD01000123.1"/>
</dbReference>
<comment type="caution">
    <text evidence="3">The sequence shown here is derived from an EMBL/GenBank/DDBJ whole genome shotgun (WGS) entry which is preliminary data.</text>
</comment>
<sequence>MTDSIFVISYTLLALSLIIIIIIIALFIFQPRWLFLIITSTFTDVVYFTETTQKIIALTIDDSPESNTTPKILEVLQHYQARATFFIITDKIKTNESIVSQIVDQGHELGNHLTKDEPSIKYSPQEFEANLLEAHNILAQFTMPHWLRPASGWYNHTMVNIAHKYGYRVALGSIFPLDTHIHSSWFASNHILLNARPGSIIILHDNGQRGERTALTLKRILPELSRRGYRLVTLSELLS</sequence>
<dbReference type="PANTHER" id="PTHR10587:SF137">
    <property type="entry name" value="4-DEOXY-4-FORMAMIDO-L-ARABINOSE-PHOSPHOUNDECAPRENOL DEFORMYLASE ARND-RELATED"/>
    <property type="match status" value="1"/>
</dbReference>
<dbReference type="EMBL" id="LAHD01000123">
    <property type="protein sequence ID" value="PHJ96770.1"/>
    <property type="molecule type" value="Genomic_DNA"/>
</dbReference>
<dbReference type="PANTHER" id="PTHR10587">
    <property type="entry name" value="GLYCOSYL TRANSFERASE-RELATED"/>
    <property type="match status" value="1"/>
</dbReference>